<reference evidence="3" key="1">
    <citation type="submission" date="2020-05" db="EMBL/GenBank/DDBJ databases">
        <authorList>
            <person name="Chiriac C."/>
            <person name="Salcher M."/>
            <person name="Ghai R."/>
            <person name="Kavagutti S V."/>
        </authorList>
    </citation>
    <scope>NUCLEOTIDE SEQUENCE</scope>
</reference>
<evidence type="ECO:0000256" key="2">
    <source>
        <dbReference type="ARBA" id="ARBA00022801"/>
    </source>
</evidence>
<dbReference type="InterPro" id="IPR017810">
    <property type="entry name" value="Mycothiol_biosynthesis_MshB"/>
</dbReference>
<evidence type="ECO:0000313" key="3">
    <source>
        <dbReference type="EMBL" id="CAB4746827.1"/>
    </source>
</evidence>
<keyword evidence="2" id="KW-0378">Hydrolase</keyword>
<dbReference type="EMBL" id="CAEZYQ010000012">
    <property type="protein sequence ID" value="CAB4746827.1"/>
    <property type="molecule type" value="Genomic_DNA"/>
</dbReference>
<dbReference type="InterPro" id="IPR003737">
    <property type="entry name" value="GlcNAc_PI_deacetylase-related"/>
</dbReference>
<dbReference type="HAMAP" id="MF_01696">
    <property type="entry name" value="MshB"/>
    <property type="match status" value="1"/>
</dbReference>
<sequence>MNTADQRLLLVHAHPDDEVIGNGATTAKYVAEGRHVTIVTCTAGEMGEILVPELAHLAADKDDALGEHRRTELEDAMAALGVTDHRWLGGFGRFRDSGMKWHEAGHAVAADETDERAFANADLTVAADELVRIIREVRPQVMATYDQFGGYGHPDHIQAHRVATYAAHLAGVRSYKTELGEPWEITKIYWNAMSESRMREGLRKLREAGDDTFFEGMDPDGPMPHFVTPDELLTCAVDATAYVDRKMAAMKAYPTQIQLDGPFFALSNNVGDTAWGVEFYRLAQGPLGPVGEDGLETDLFAGL</sequence>
<dbReference type="AlphaFoldDB" id="A0A6J6TJT4"/>
<organism evidence="3">
    <name type="scientific">freshwater metagenome</name>
    <dbReference type="NCBI Taxonomy" id="449393"/>
    <lineage>
        <taxon>unclassified sequences</taxon>
        <taxon>metagenomes</taxon>
        <taxon>ecological metagenomes</taxon>
    </lineage>
</organism>
<gene>
    <name evidence="3" type="ORF">UFOPK2761_01714</name>
</gene>
<dbReference type="PANTHER" id="PTHR12993">
    <property type="entry name" value="N-ACETYLGLUCOSAMINYL-PHOSPHATIDYLINOSITOL DE-N-ACETYLASE-RELATED"/>
    <property type="match status" value="1"/>
</dbReference>
<accession>A0A6J6TJT4</accession>
<dbReference type="Gene3D" id="3.40.50.10320">
    <property type="entry name" value="LmbE-like"/>
    <property type="match status" value="1"/>
</dbReference>
<dbReference type="GO" id="GO:0046872">
    <property type="term" value="F:metal ion binding"/>
    <property type="evidence" value="ECO:0007669"/>
    <property type="project" value="UniProtKB-KW"/>
</dbReference>
<dbReference type="NCBIfam" id="TIGR03445">
    <property type="entry name" value="mycothiol_MshB"/>
    <property type="match status" value="1"/>
</dbReference>
<proteinExistence type="inferred from homology"/>
<evidence type="ECO:0000256" key="1">
    <source>
        <dbReference type="ARBA" id="ARBA00022723"/>
    </source>
</evidence>
<dbReference type="PANTHER" id="PTHR12993:SF26">
    <property type="entry name" value="1D-MYO-INOSITOL 2-ACETAMIDO-2-DEOXY-ALPHA-D-GLUCOPYRANOSIDE DEACETYLASE"/>
    <property type="match status" value="1"/>
</dbReference>
<name>A0A6J6TJT4_9ZZZZ</name>
<dbReference type="InterPro" id="IPR024078">
    <property type="entry name" value="LmbE-like_dom_sf"/>
</dbReference>
<keyword evidence="1" id="KW-0479">Metal-binding</keyword>
<dbReference type="SUPFAM" id="SSF102588">
    <property type="entry name" value="LmbE-like"/>
    <property type="match status" value="1"/>
</dbReference>
<protein>
    <submittedName>
        <fullName evidence="3">Unannotated protein</fullName>
    </submittedName>
</protein>
<dbReference type="Pfam" id="PF02585">
    <property type="entry name" value="PIG-L"/>
    <property type="match status" value="1"/>
</dbReference>
<dbReference type="GO" id="GO:0035595">
    <property type="term" value="F:N-acetylglucosaminylinositol deacetylase activity"/>
    <property type="evidence" value="ECO:0007669"/>
    <property type="project" value="InterPro"/>
</dbReference>